<dbReference type="InterPro" id="IPR024607">
    <property type="entry name" value="Sulfatase_CS"/>
</dbReference>
<evidence type="ECO:0000256" key="1">
    <source>
        <dbReference type="ARBA" id="ARBA00001913"/>
    </source>
</evidence>
<evidence type="ECO:0000256" key="6">
    <source>
        <dbReference type="ARBA" id="ARBA00022837"/>
    </source>
</evidence>
<evidence type="ECO:0000256" key="3">
    <source>
        <dbReference type="ARBA" id="ARBA00022723"/>
    </source>
</evidence>
<protein>
    <submittedName>
        <fullName evidence="9">Sulfatase</fullName>
    </submittedName>
</protein>
<sequence length="489" mass="55375">MHFRSLLLSALLTTTLLAKPNVVFIAIDDMRPEIGCYGASHVKTPHMDALSKNAVTFHKAYCQQAICGPSRASLLTGMRPDSSKVHGNHSHYRDIHPNLKTLPELFKDHGYHTFAAGKINHGVFPKGMAPKWDCMGDPQSWSEPAFRPGPRYYYTEEGIKAAQSVFKKRFKNRPLSDWDKYLTFGPLTEAPDVSDDTLYDGQVAAKAVEKLKDFSQNPNQPFFLALGFIKPHTPYIAPKKYWDLYQRDAIPLAKNQNFPTGAPTWAGHASSELRRYTDQPKRGTFSEAQQRKTKHGYYACISYIDAQIGRVLQSLDQLNLRKNTIVILWSDHGYHLGEQNLWGKTTNYELDTRVVLICSAPNKPGNGQASHALVELVDIYPTLTDLANLPTPKSCEGKSFAPLLESPNKIWKPAAYSQFPRGKRKGYSLTDGKYRYIEWIENNAVIARELYNHQSDPYESTNIADKEPLEVKRLSKLLDRGQGWKLMNE</sequence>
<evidence type="ECO:0000256" key="4">
    <source>
        <dbReference type="ARBA" id="ARBA00022729"/>
    </source>
</evidence>
<gene>
    <name evidence="9" type="ORF">ACFSW8_15030</name>
</gene>
<dbReference type="SUPFAM" id="SSF53649">
    <property type="entry name" value="Alkaline phosphatase-like"/>
    <property type="match status" value="1"/>
</dbReference>
<feature type="signal peptide" evidence="7">
    <location>
        <begin position="1"/>
        <end position="18"/>
    </location>
</feature>
<comment type="cofactor">
    <cofactor evidence="1">
        <name>Ca(2+)</name>
        <dbReference type="ChEBI" id="CHEBI:29108"/>
    </cofactor>
</comment>
<evidence type="ECO:0000256" key="7">
    <source>
        <dbReference type="SAM" id="SignalP"/>
    </source>
</evidence>
<feature type="domain" description="Sulfatase N-terminal" evidence="8">
    <location>
        <begin position="20"/>
        <end position="388"/>
    </location>
</feature>
<organism evidence="9 10">
    <name type="scientific">Rubritalea tangerina</name>
    <dbReference type="NCBI Taxonomy" id="430798"/>
    <lineage>
        <taxon>Bacteria</taxon>
        <taxon>Pseudomonadati</taxon>
        <taxon>Verrucomicrobiota</taxon>
        <taxon>Verrucomicrobiia</taxon>
        <taxon>Verrucomicrobiales</taxon>
        <taxon>Rubritaleaceae</taxon>
        <taxon>Rubritalea</taxon>
    </lineage>
</organism>
<reference evidence="10" key="1">
    <citation type="journal article" date="2019" name="Int. J. Syst. Evol. Microbiol.">
        <title>The Global Catalogue of Microorganisms (GCM) 10K type strain sequencing project: providing services to taxonomists for standard genome sequencing and annotation.</title>
        <authorList>
            <consortium name="The Broad Institute Genomics Platform"/>
            <consortium name="The Broad Institute Genome Sequencing Center for Infectious Disease"/>
            <person name="Wu L."/>
            <person name="Ma J."/>
        </authorList>
    </citation>
    <scope>NUCLEOTIDE SEQUENCE [LARGE SCALE GENOMIC DNA]</scope>
    <source>
        <strain evidence="10">CCUG 57942</strain>
    </source>
</reference>
<keyword evidence="10" id="KW-1185">Reference proteome</keyword>
<evidence type="ECO:0000313" key="9">
    <source>
        <dbReference type="EMBL" id="MFD2160215.1"/>
    </source>
</evidence>
<dbReference type="InterPro" id="IPR017850">
    <property type="entry name" value="Alkaline_phosphatase_core_sf"/>
</dbReference>
<dbReference type="CDD" id="cd16030">
    <property type="entry name" value="iduronate-2-sulfatase"/>
    <property type="match status" value="1"/>
</dbReference>
<dbReference type="InterPro" id="IPR000917">
    <property type="entry name" value="Sulfatase_N"/>
</dbReference>
<feature type="chain" id="PRO_5045536919" evidence="7">
    <location>
        <begin position="19"/>
        <end position="489"/>
    </location>
</feature>
<dbReference type="PANTHER" id="PTHR45953">
    <property type="entry name" value="IDURONATE 2-SULFATASE"/>
    <property type="match status" value="1"/>
</dbReference>
<evidence type="ECO:0000259" key="8">
    <source>
        <dbReference type="Pfam" id="PF00884"/>
    </source>
</evidence>
<keyword evidence="6" id="KW-0106">Calcium</keyword>
<keyword evidence="4 7" id="KW-0732">Signal</keyword>
<evidence type="ECO:0000256" key="5">
    <source>
        <dbReference type="ARBA" id="ARBA00022801"/>
    </source>
</evidence>
<dbReference type="Gene3D" id="3.40.720.10">
    <property type="entry name" value="Alkaline Phosphatase, subunit A"/>
    <property type="match status" value="1"/>
</dbReference>
<name>A0ABW4ZDX8_9BACT</name>
<evidence type="ECO:0000313" key="10">
    <source>
        <dbReference type="Proteomes" id="UP001597389"/>
    </source>
</evidence>
<keyword evidence="3" id="KW-0479">Metal-binding</keyword>
<dbReference type="RefSeq" id="WP_377086920.1">
    <property type="nucleotide sequence ID" value="NZ_JBHSJL010000014.1"/>
</dbReference>
<dbReference type="PROSITE" id="PS00523">
    <property type="entry name" value="SULFATASE_1"/>
    <property type="match status" value="1"/>
</dbReference>
<proteinExistence type="inferred from homology"/>
<keyword evidence="5" id="KW-0378">Hydrolase</keyword>
<comment type="caution">
    <text evidence="9">The sequence shown here is derived from an EMBL/GenBank/DDBJ whole genome shotgun (WGS) entry which is preliminary data.</text>
</comment>
<comment type="similarity">
    <text evidence="2">Belongs to the sulfatase family.</text>
</comment>
<dbReference type="Proteomes" id="UP001597389">
    <property type="component" value="Unassembled WGS sequence"/>
</dbReference>
<dbReference type="Pfam" id="PF00884">
    <property type="entry name" value="Sulfatase"/>
    <property type="match status" value="1"/>
</dbReference>
<dbReference type="PANTHER" id="PTHR45953:SF1">
    <property type="entry name" value="IDURONATE 2-SULFATASE"/>
    <property type="match status" value="1"/>
</dbReference>
<accession>A0ABW4ZDX8</accession>
<dbReference type="InterPro" id="IPR035874">
    <property type="entry name" value="IDS"/>
</dbReference>
<evidence type="ECO:0000256" key="2">
    <source>
        <dbReference type="ARBA" id="ARBA00008779"/>
    </source>
</evidence>
<dbReference type="EMBL" id="JBHUJB010000073">
    <property type="protein sequence ID" value="MFD2160215.1"/>
    <property type="molecule type" value="Genomic_DNA"/>
</dbReference>